<accession>A0ABQ3DNG9</accession>
<evidence type="ECO:0000313" key="3">
    <source>
        <dbReference type="Proteomes" id="UP000599437"/>
    </source>
</evidence>
<keyword evidence="1" id="KW-0472">Membrane</keyword>
<sequence length="51" mass="5163">MTAVLDSQGRGPVLVVLPVLVPPALLVVPPVRVVLPVIVAGVLMPSSPSGR</sequence>
<organism evidence="2 3">
    <name type="scientific">Streptomyces chryseus</name>
    <dbReference type="NCBI Taxonomy" id="68186"/>
    <lineage>
        <taxon>Bacteria</taxon>
        <taxon>Bacillati</taxon>
        <taxon>Actinomycetota</taxon>
        <taxon>Actinomycetes</taxon>
        <taxon>Kitasatosporales</taxon>
        <taxon>Streptomycetaceae</taxon>
        <taxon>Streptomyces</taxon>
    </lineage>
</organism>
<evidence type="ECO:0000313" key="2">
    <source>
        <dbReference type="EMBL" id="GHB07715.1"/>
    </source>
</evidence>
<protein>
    <submittedName>
        <fullName evidence="2">Uncharacterized protein</fullName>
    </submittedName>
</protein>
<feature type="transmembrane region" description="Helical" evidence="1">
    <location>
        <begin position="20"/>
        <end position="43"/>
    </location>
</feature>
<reference evidence="3" key="1">
    <citation type="journal article" date="2019" name="Int. J. Syst. Evol. Microbiol.">
        <title>The Global Catalogue of Microorganisms (GCM) 10K type strain sequencing project: providing services to taxonomists for standard genome sequencing and annotation.</title>
        <authorList>
            <consortium name="The Broad Institute Genomics Platform"/>
            <consortium name="The Broad Institute Genome Sequencing Center for Infectious Disease"/>
            <person name="Wu L."/>
            <person name="Ma J."/>
        </authorList>
    </citation>
    <scope>NUCLEOTIDE SEQUENCE [LARGE SCALE GENOMIC DNA]</scope>
    <source>
        <strain evidence="3">JCM 4737</strain>
    </source>
</reference>
<comment type="caution">
    <text evidence="2">The sequence shown here is derived from an EMBL/GenBank/DDBJ whole genome shotgun (WGS) entry which is preliminary data.</text>
</comment>
<evidence type="ECO:0000256" key="1">
    <source>
        <dbReference type="SAM" id="Phobius"/>
    </source>
</evidence>
<gene>
    <name evidence="2" type="ORF">GCM10010346_33770</name>
</gene>
<keyword evidence="3" id="KW-1185">Reference proteome</keyword>
<keyword evidence="1" id="KW-0812">Transmembrane</keyword>
<keyword evidence="1" id="KW-1133">Transmembrane helix</keyword>
<name>A0ABQ3DNG9_9ACTN</name>
<proteinExistence type="predicted"/>
<dbReference type="Proteomes" id="UP000599437">
    <property type="component" value="Unassembled WGS sequence"/>
</dbReference>
<dbReference type="EMBL" id="BMVO01000009">
    <property type="protein sequence ID" value="GHB07715.1"/>
    <property type="molecule type" value="Genomic_DNA"/>
</dbReference>